<keyword evidence="10" id="KW-0540">Nuclease</keyword>
<keyword evidence="10" id="KW-0255">Endonuclease</keyword>
<dbReference type="SUPFAM" id="SSF109604">
    <property type="entry name" value="HD-domain/PDEase-like"/>
    <property type="match status" value="1"/>
</dbReference>
<evidence type="ECO:0000256" key="7">
    <source>
        <dbReference type="ARBA" id="ARBA00022840"/>
    </source>
</evidence>
<dbReference type="InterPro" id="IPR054712">
    <property type="entry name" value="Cas3-like_dom"/>
</dbReference>
<dbReference type="SUPFAM" id="SSF52540">
    <property type="entry name" value="P-loop containing nucleoside triphosphate hydrolases"/>
    <property type="match status" value="1"/>
</dbReference>
<accession>A0A1H9M9S2</accession>
<comment type="similarity">
    <text evidence="1">In the N-terminal section; belongs to the CRISPR-associated nuclease Cas3-HD family.</text>
</comment>
<keyword evidence="8" id="KW-0051">Antiviral defense</keyword>
<protein>
    <submittedName>
        <fullName evidence="10">CRISPR-associated endonuclease/helicase Cas3</fullName>
    </submittedName>
</protein>
<gene>
    <name evidence="10" type="ORF">SAMN04488038_12011</name>
</gene>
<dbReference type="AlphaFoldDB" id="A0A1H9M9S2"/>
<evidence type="ECO:0000256" key="5">
    <source>
        <dbReference type="ARBA" id="ARBA00022801"/>
    </source>
</evidence>
<keyword evidence="3" id="KW-0479">Metal-binding</keyword>
<name>A0A1H9M9S2_9GAMM</name>
<evidence type="ECO:0000256" key="6">
    <source>
        <dbReference type="ARBA" id="ARBA00022806"/>
    </source>
</evidence>
<dbReference type="GO" id="GO:0051607">
    <property type="term" value="P:defense response to virus"/>
    <property type="evidence" value="ECO:0007669"/>
    <property type="project" value="UniProtKB-KW"/>
</dbReference>
<dbReference type="RefSeq" id="WP_093289557.1">
    <property type="nucleotide sequence ID" value="NZ_FOFS01000020.1"/>
</dbReference>
<proteinExistence type="inferred from homology"/>
<keyword evidence="4" id="KW-0547">Nucleotide-binding</keyword>
<evidence type="ECO:0000256" key="4">
    <source>
        <dbReference type="ARBA" id="ARBA00022741"/>
    </source>
</evidence>
<keyword evidence="6 10" id="KW-0347">Helicase</keyword>
<dbReference type="Gene3D" id="1.10.3210.30">
    <property type="match status" value="1"/>
</dbReference>
<evidence type="ECO:0000256" key="3">
    <source>
        <dbReference type="ARBA" id="ARBA00022723"/>
    </source>
</evidence>
<dbReference type="EMBL" id="FOFS01000020">
    <property type="protein sequence ID" value="SER20205.1"/>
    <property type="molecule type" value="Genomic_DNA"/>
</dbReference>
<feature type="domain" description="HD Cas3-type" evidence="9">
    <location>
        <begin position="768"/>
        <end position="978"/>
    </location>
</feature>
<dbReference type="GO" id="GO:0004519">
    <property type="term" value="F:endonuclease activity"/>
    <property type="evidence" value="ECO:0007669"/>
    <property type="project" value="UniProtKB-KW"/>
</dbReference>
<evidence type="ECO:0000256" key="2">
    <source>
        <dbReference type="ARBA" id="ARBA00009046"/>
    </source>
</evidence>
<evidence type="ECO:0000256" key="8">
    <source>
        <dbReference type="ARBA" id="ARBA00023118"/>
    </source>
</evidence>
<dbReference type="PROSITE" id="PS51643">
    <property type="entry name" value="HD_CAS3"/>
    <property type="match status" value="1"/>
</dbReference>
<dbReference type="InterPro" id="IPR027417">
    <property type="entry name" value="P-loop_NTPase"/>
</dbReference>
<keyword evidence="11" id="KW-1185">Reference proteome</keyword>
<dbReference type="InterPro" id="IPR013444">
    <property type="entry name" value="Helicase_Cas3_CRISPR-ass_Anaes"/>
</dbReference>
<keyword evidence="5" id="KW-0378">Hydrolase</keyword>
<dbReference type="InterPro" id="IPR006483">
    <property type="entry name" value="CRISPR-assoc_Cas3_HD"/>
</dbReference>
<dbReference type="SMART" id="SM00490">
    <property type="entry name" value="HELICc"/>
    <property type="match status" value="1"/>
</dbReference>
<dbReference type="GO" id="GO:0046872">
    <property type="term" value="F:metal ion binding"/>
    <property type="evidence" value="ECO:0007669"/>
    <property type="project" value="UniProtKB-KW"/>
</dbReference>
<comment type="similarity">
    <text evidence="2">In the central section; belongs to the CRISPR-associated helicase Cas3 family.</text>
</comment>
<dbReference type="Pfam" id="PF22590">
    <property type="entry name" value="Cas3-like_C_2"/>
    <property type="match status" value="1"/>
</dbReference>
<dbReference type="NCBIfam" id="TIGR02621">
    <property type="entry name" value="cas3_GSU0051"/>
    <property type="match status" value="1"/>
</dbReference>
<dbReference type="GO" id="GO:0016787">
    <property type="term" value="F:hydrolase activity"/>
    <property type="evidence" value="ECO:0007669"/>
    <property type="project" value="UniProtKB-KW"/>
</dbReference>
<reference evidence="10 11" key="1">
    <citation type="submission" date="2016-10" db="EMBL/GenBank/DDBJ databases">
        <authorList>
            <person name="de Groot N.N."/>
        </authorList>
    </citation>
    <scope>NUCLEOTIDE SEQUENCE [LARGE SCALE GENOMIC DNA]</scope>
    <source>
        <strain evidence="10 11">DSM 25927</strain>
    </source>
</reference>
<dbReference type="GO" id="GO:0004386">
    <property type="term" value="F:helicase activity"/>
    <property type="evidence" value="ECO:0007669"/>
    <property type="project" value="UniProtKB-KW"/>
</dbReference>
<dbReference type="InterPro" id="IPR038257">
    <property type="entry name" value="CRISPR-assoc_Cas3_HD_sf"/>
</dbReference>
<dbReference type="Pfam" id="PF18019">
    <property type="entry name" value="Cas3_HD"/>
    <property type="match status" value="1"/>
</dbReference>
<keyword evidence="7" id="KW-0067">ATP-binding</keyword>
<dbReference type="OrthoDB" id="9810236at2"/>
<dbReference type="STRING" id="489703.SAMN04488038_12011"/>
<dbReference type="Proteomes" id="UP000199233">
    <property type="component" value="Unassembled WGS sequence"/>
</dbReference>
<dbReference type="NCBIfam" id="TIGR01596">
    <property type="entry name" value="cas3_HD"/>
    <property type="match status" value="1"/>
</dbReference>
<dbReference type="Gene3D" id="3.40.50.300">
    <property type="entry name" value="P-loop containing nucleotide triphosphate hydrolases"/>
    <property type="match status" value="2"/>
</dbReference>
<sequence length="986" mass="108840">MTLSADQFPDYFRAVHDRDPFPWQSRLCRQVLAEGDEGGWPDVLAVPTGCGKTSTLDIALFALAAQPQRFPRRIVMVIDRRVVVDQGARHAEHIAQQLQSSNDPVAREVAGQLRKLWNGKADASPIETTVLRGGMPRDDAWAHRPDRPVLALSTVDQVGSRLLFRGYGVSERMASVHAGLLGHDTLFLLDEVHLSVPFAETLLALRERWRGFWPNDLPDRWGVVRLSATPGMQRDTDHAFELKARGEDDHDPRLAWRLQARKPASCKAVAVSGRDEDKKRGSFAAHCAEAAAAFLKPEALAAVGAAGTVGVIVNRVATARETASHLKSMLGDTADVRLLTGRMRPLDRDELLSEIEPRIRAGRNREQSATPLVVVATQCIEAGADFDFDALVTECASLDALRQRFGRLDRLGDRQKAGHASPAIILARSDQIADSADPDPVYGEALRNTWRWLQTLEPDCDFGIRHLALPDAAQRLTLIAPRLHAPVLLPAHLDAWNQTHPRPEPDPDVALWLHGPQRGEPEVQIVWRADLDPAALEHNVPKRSREDWFERLSACPPVQQEALSLPISAAQRWLRGQAAEELADAPSASADSAEERSQIAKPKAAYVWNGEDTDSNVLRFASRDARLKPGMVLVVPASYGGLRDGNWNPESQGSVSDLGDLVQVAQYRPATLRVNPRSLPAALQTLALPKAHEETPLKQLREQTGAWLKAVAAQGLPQPWAKIINHLQAGFRIVTHDKDSADESSELTLIARKSAAETISTEDDSASLIGKEITLAAHSKDVWRWAEHFCISLGLPAALRNDLVLAAWLHDTGKADPRFQQWLAGGSAIKLALQDAPLAKSGQTARDWRAVERARRQAAYPEGYRHELLSVALIQQSSQWLSEQATDTELVLHLVGAHHGWCRPFAPLINHDRDPDLRVELKLPNGPEGITANFSAGTRHQLARLDSGVTDRFWTLTERYGWWGLAWLEAILRLADHRASAQGEPQ</sequence>
<evidence type="ECO:0000256" key="1">
    <source>
        <dbReference type="ARBA" id="ARBA00006847"/>
    </source>
</evidence>
<evidence type="ECO:0000313" key="10">
    <source>
        <dbReference type="EMBL" id="SER20205.1"/>
    </source>
</evidence>
<evidence type="ECO:0000259" key="9">
    <source>
        <dbReference type="PROSITE" id="PS51643"/>
    </source>
</evidence>
<dbReference type="InterPro" id="IPR001650">
    <property type="entry name" value="Helicase_C-like"/>
</dbReference>
<dbReference type="GO" id="GO:0005524">
    <property type="term" value="F:ATP binding"/>
    <property type="evidence" value="ECO:0007669"/>
    <property type="project" value="UniProtKB-KW"/>
</dbReference>
<evidence type="ECO:0000313" key="11">
    <source>
        <dbReference type="Proteomes" id="UP000199233"/>
    </source>
</evidence>
<organism evidence="10 11">
    <name type="scientific">Solimonas aquatica</name>
    <dbReference type="NCBI Taxonomy" id="489703"/>
    <lineage>
        <taxon>Bacteria</taxon>
        <taxon>Pseudomonadati</taxon>
        <taxon>Pseudomonadota</taxon>
        <taxon>Gammaproteobacteria</taxon>
        <taxon>Nevskiales</taxon>
        <taxon>Nevskiaceae</taxon>
        <taxon>Solimonas</taxon>
    </lineage>
</organism>